<dbReference type="FunFam" id="1.20.1250.20:FF:000090">
    <property type="entry name" value="MFS sugar transporter, putative"/>
    <property type="match status" value="1"/>
</dbReference>
<evidence type="ECO:0000313" key="10">
    <source>
        <dbReference type="EMBL" id="EAU38852.1"/>
    </source>
</evidence>
<dbReference type="PANTHER" id="PTHR48022">
    <property type="entry name" value="PLASTIDIC GLUCOSE TRANSPORTER 4"/>
    <property type="match status" value="1"/>
</dbReference>
<dbReference type="SUPFAM" id="SSF103473">
    <property type="entry name" value="MFS general substrate transporter"/>
    <property type="match status" value="1"/>
</dbReference>
<comment type="similarity">
    <text evidence="2 7">Belongs to the major facilitator superfamily. Sugar transporter (TC 2.A.1.1) family.</text>
</comment>
<evidence type="ECO:0000259" key="9">
    <source>
        <dbReference type="PROSITE" id="PS50850"/>
    </source>
</evidence>
<dbReference type="PANTHER" id="PTHR48022:SF80">
    <property type="entry name" value="SUGAR TRANSPORTER, PUTATIVE (AFU_ORTHOLOGUE AFUA_3G12170)-RELATED"/>
    <property type="match status" value="1"/>
</dbReference>
<keyword evidence="3 7" id="KW-0813">Transport</keyword>
<feature type="transmembrane region" description="Helical" evidence="8">
    <location>
        <begin position="48"/>
        <end position="71"/>
    </location>
</feature>
<feature type="transmembrane region" description="Helical" evidence="8">
    <location>
        <begin position="83"/>
        <end position="101"/>
    </location>
</feature>
<evidence type="ECO:0000256" key="8">
    <source>
        <dbReference type="SAM" id="Phobius"/>
    </source>
</evidence>
<dbReference type="eggNOG" id="KOG0254">
    <property type="taxonomic scope" value="Eukaryota"/>
</dbReference>
<dbReference type="PRINTS" id="PR00171">
    <property type="entry name" value="SUGRTRNSPORT"/>
</dbReference>
<feature type="transmembrane region" description="Helical" evidence="8">
    <location>
        <begin position="300"/>
        <end position="318"/>
    </location>
</feature>
<dbReference type="Gene3D" id="1.20.1250.20">
    <property type="entry name" value="MFS general substrate transporter like domains"/>
    <property type="match status" value="1"/>
</dbReference>
<dbReference type="GeneID" id="4354955"/>
<feature type="transmembrane region" description="Helical" evidence="8">
    <location>
        <begin position="259"/>
        <end position="280"/>
    </location>
</feature>
<reference evidence="11" key="1">
    <citation type="submission" date="2005-09" db="EMBL/GenBank/DDBJ databases">
        <title>Annotation of the Aspergillus terreus NIH2624 genome.</title>
        <authorList>
            <person name="Birren B.W."/>
            <person name="Lander E.S."/>
            <person name="Galagan J.E."/>
            <person name="Nusbaum C."/>
            <person name="Devon K."/>
            <person name="Henn M."/>
            <person name="Ma L.-J."/>
            <person name="Jaffe D.B."/>
            <person name="Butler J."/>
            <person name="Alvarez P."/>
            <person name="Gnerre S."/>
            <person name="Grabherr M."/>
            <person name="Kleber M."/>
            <person name="Mauceli E.W."/>
            <person name="Brockman W."/>
            <person name="Rounsley S."/>
            <person name="Young S.K."/>
            <person name="LaButti K."/>
            <person name="Pushparaj V."/>
            <person name="DeCaprio D."/>
            <person name="Crawford M."/>
            <person name="Koehrsen M."/>
            <person name="Engels R."/>
            <person name="Montgomery P."/>
            <person name="Pearson M."/>
            <person name="Howarth C."/>
            <person name="Larson L."/>
            <person name="Luoma S."/>
            <person name="White J."/>
            <person name="Alvarado L."/>
            <person name="Kodira C.D."/>
            <person name="Zeng Q."/>
            <person name="Oleary S."/>
            <person name="Yandava C."/>
            <person name="Denning D.W."/>
            <person name="Nierman W.C."/>
            <person name="Milne T."/>
            <person name="Madden K."/>
        </authorList>
    </citation>
    <scope>NUCLEOTIDE SEQUENCE [LARGE SCALE GENOMIC DNA]</scope>
    <source>
        <strain evidence="11">NIH 2624 / FGSC A1156</strain>
    </source>
</reference>
<keyword evidence="4 8" id="KW-0812">Transmembrane</keyword>
<dbReference type="InterPro" id="IPR050360">
    <property type="entry name" value="MFS_Sugar_Transporters"/>
</dbReference>
<feature type="transmembrane region" description="Helical" evidence="8">
    <location>
        <begin position="395"/>
        <end position="414"/>
    </location>
</feature>
<dbReference type="InterPro" id="IPR036259">
    <property type="entry name" value="MFS_trans_sf"/>
</dbReference>
<evidence type="ECO:0000256" key="1">
    <source>
        <dbReference type="ARBA" id="ARBA00004141"/>
    </source>
</evidence>
<organism evidence="10 11">
    <name type="scientific">Aspergillus terreus (strain NIH 2624 / FGSC A1156)</name>
    <dbReference type="NCBI Taxonomy" id="341663"/>
    <lineage>
        <taxon>Eukaryota</taxon>
        <taxon>Fungi</taxon>
        <taxon>Dikarya</taxon>
        <taxon>Ascomycota</taxon>
        <taxon>Pezizomycotina</taxon>
        <taxon>Eurotiomycetes</taxon>
        <taxon>Eurotiomycetidae</taxon>
        <taxon>Eurotiales</taxon>
        <taxon>Aspergillaceae</taxon>
        <taxon>Aspergillus</taxon>
        <taxon>Aspergillus subgen. Circumdati</taxon>
    </lineage>
</organism>
<dbReference type="GO" id="GO:0005351">
    <property type="term" value="F:carbohydrate:proton symporter activity"/>
    <property type="evidence" value="ECO:0007669"/>
    <property type="project" value="TreeGrafter"/>
</dbReference>
<protein>
    <recommendedName>
        <fullName evidence="9">Major facilitator superfamily (MFS) profile domain-containing protein</fullName>
    </recommendedName>
</protein>
<feature type="transmembrane region" description="Helical" evidence="8">
    <location>
        <begin position="136"/>
        <end position="160"/>
    </location>
</feature>
<feature type="transmembrane region" description="Helical" evidence="8">
    <location>
        <begin position="327"/>
        <end position="344"/>
    </location>
</feature>
<feature type="transmembrane region" description="Helical" evidence="8">
    <location>
        <begin position="107"/>
        <end position="124"/>
    </location>
</feature>
<dbReference type="PROSITE" id="PS50850">
    <property type="entry name" value="MFS"/>
    <property type="match status" value="1"/>
</dbReference>
<evidence type="ECO:0000313" key="11">
    <source>
        <dbReference type="Proteomes" id="UP000007963"/>
    </source>
</evidence>
<evidence type="ECO:0000256" key="5">
    <source>
        <dbReference type="ARBA" id="ARBA00022989"/>
    </source>
</evidence>
<evidence type="ECO:0000256" key="7">
    <source>
        <dbReference type="RuleBase" id="RU003346"/>
    </source>
</evidence>
<name>Q0D1H8_ASPTN</name>
<dbReference type="EMBL" id="CH476594">
    <property type="protein sequence ID" value="EAU38852.1"/>
    <property type="molecule type" value="Genomic_DNA"/>
</dbReference>
<dbReference type="HOGENOM" id="CLU_001265_30_13_1"/>
<dbReference type="OrthoDB" id="6612291at2759"/>
<accession>Q0D1H8</accession>
<dbReference type="OMA" id="NIMYEAL"/>
<dbReference type="InterPro" id="IPR005828">
    <property type="entry name" value="MFS_sugar_transport-like"/>
</dbReference>
<feature type="domain" description="Major facilitator superfamily (MFS) profile" evidence="9">
    <location>
        <begin position="9"/>
        <end position="450"/>
    </location>
</feature>
<evidence type="ECO:0000256" key="3">
    <source>
        <dbReference type="ARBA" id="ARBA00022448"/>
    </source>
</evidence>
<evidence type="ECO:0000256" key="6">
    <source>
        <dbReference type="ARBA" id="ARBA00023136"/>
    </source>
</evidence>
<feature type="transmembrane region" description="Helical" evidence="8">
    <location>
        <begin position="172"/>
        <end position="191"/>
    </location>
</feature>
<dbReference type="InterPro" id="IPR005829">
    <property type="entry name" value="Sugar_transporter_CS"/>
</dbReference>
<evidence type="ECO:0000256" key="4">
    <source>
        <dbReference type="ARBA" id="ARBA00022692"/>
    </source>
</evidence>
<dbReference type="NCBIfam" id="TIGR00879">
    <property type="entry name" value="SP"/>
    <property type="match status" value="1"/>
</dbReference>
<evidence type="ECO:0000256" key="2">
    <source>
        <dbReference type="ARBA" id="ARBA00010992"/>
    </source>
</evidence>
<dbReference type="Pfam" id="PF00083">
    <property type="entry name" value="Sugar_tr"/>
    <property type="match status" value="1"/>
</dbReference>
<dbReference type="PROSITE" id="PS00216">
    <property type="entry name" value="SUGAR_TRANSPORT_1"/>
    <property type="match status" value="1"/>
</dbReference>
<dbReference type="VEuPathDB" id="FungiDB:ATEG_00206"/>
<keyword evidence="5 8" id="KW-1133">Transmembrane helix</keyword>
<dbReference type="RefSeq" id="XP_001210292.1">
    <property type="nucleotide sequence ID" value="XM_001210292.1"/>
</dbReference>
<comment type="subcellular location">
    <subcellularLocation>
        <location evidence="1">Membrane</location>
        <topology evidence="1">Multi-pass membrane protein</topology>
    </subcellularLocation>
</comment>
<dbReference type="InterPro" id="IPR003663">
    <property type="entry name" value="Sugar/inositol_transpt"/>
</dbReference>
<dbReference type="AlphaFoldDB" id="Q0D1H8"/>
<dbReference type="Proteomes" id="UP000007963">
    <property type="component" value="Unassembled WGS sequence"/>
</dbReference>
<dbReference type="GO" id="GO:0016020">
    <property type="term" value="C:membrane"/>
    <property type="evidence" value="ECO:0007669"/>
    <property type="project" value="UniProtKB-SubCell"/>
</dbReference>
<sequence length="494" mass="54131">MGKLYTISLATFAATGSFLFGYDSGVMTDVIASPNFLDYFDTTKTSSIIGAINSTFSGGAAVGALTAGLTIDRFGRRRTIQMGALLATIGAILQCAAQNLAMILVGRIVAGWAVGVLSMAVPVYQAECAHPKTRGFIVGLAQQMIGVGFIVSTWIGYGSLHAPVTNTVQWRFPLAFQALPAFMLFIGMFWLPESPRHLIEKDQDDEAMRILKRLHYDGANDAWIQTEFTEIKATINAERAITAPGWLVMFKVPQWRTRLLQGTLVQVFTQMTGINVINYYQNIMYEALGITGNRATLVTGIYNVVGPLSNFIFITFFLDRVGRRRPLLFGAVGITIALICEGALNSQNLDGTKTGYSIGGVFFLFSVTVLFSMSFGSISWVYMSEVMPMQIRGKGVAFATGIGNWTVSTLWSQVSPIALGKIGWKFYFIFAAWNVVVTIPTIFIWFKETKQKSLEEIDLLFGGRALGVLDDELNPKALDMESTAAATQIERADV</sequence>
<feature type="transmembrane region" description="Helical" evidence="8">
    <location>
        <begin position="356"/>
        <end position="383"/>
    </location>
</feature>
<dbReference type="InterPro" id="IPR020846">
    <property type="entry name" value="MFS_dom"/>
</dbReference>
<feature type="transmembrane region" description="Helical" evidence="8">
    <location>
        <begin position="426"/>
        <end position="446"/>
    </location>
</feature>
<gene>
    <name evidence="10" type="ORF">ATEG_00206</name>
</gene>
<keyword evidence="6 8" id="KW-0472">Membrane</keyword>
<proteinExistence type="inferred from homology"/>